<protein>
    <submittedName>
        <fullName evidence="2">Uncharacterized protein</fullName>
    </submittedName>
</protein>
<dbReference type="EMBL" id="BAAFJT010000012">
    <property type="protein sequence ID" value="GAB0195170.1"/>
    <property type="molecule type" value="Genomic_DNA"/>
</dbReference>
<evidence type="ECO:0000313" key="3">
    <source>
        <dbReference type="Proteomes" id="UP001623348"/>
    </source>
</evidence>
<comment type="caution">
    <text evidence="2">The sequence shown here is derived from an EMBL/GenBank/DDBJ whole genome shotgun (WGS) entry which is preliminary data.</text>
</comment>
<evidence type="ECO:0000313" key="2">
    <source>
        <dbReference type="EMBL" id="GAB0195170.1"/>
    </source>
</evidence>
<proteinExistence type="predicted"/>
<dbReference type="Pfam" id="PF25015">
    <property type="entry name" value="RBD_AKAP-17A"/>
    <property type="match status" value="1"/>
</dbReference>
<sequence>MAPETQEVTGFHRDSSAEVGIDHRSVESQVIFDTTRHFSEGAIRKRSLERLKLQEQEHVQKRGKKGEGVERAVFLNFV</sequence>
<feature type="compositionally biased region" description="Basic and acidic residues" evidence="1">
    <location>
        <begin position="10"/>
        <end position="20"/>
    </location>
</feature>
<feature type="region of interest" description="Disordered" evidence="1">
    <location>
        <begin position="1"/>
        <end position="20"/>
    </location>
</feature>
<organism evidence="2 3">
    <name type="scientific">Grus japonensis</name>
    <name type="common">Japanese crane</name>
    <name type="synonym">Red-crowned crane</name>
    <dbReference type="NCBI Taxonomy" id="30415"/>
    <lineage>
        <taxon>Eukaryota</taxon>
        <taxon>Metazoa</taxon>
        <taxon>Chordata</taxon>
        <taxon>Craniata</taxon>
        <taxon>Vertebrata</taxon>
        <taxon>Euteleostomi</taxon>
        <taxon>Archelosauria</taxon>
        <taxon>Archosauria</taxon>
        <taxon>Dinosauria</taxon>
        <taxon>Saurischia</taxon>
        <taxon>Theropoda</taxon>
        <taxon>Coelurosauria</taxon>
        <taxon>Aves</taxon>
        <taxon>Neognathae</taxon>
        <taxon>Neoaves</taxon>
        <taxon>Gruiformes</taxon>
        <taxon>Gruidae</taxon>
        <taxon>Grus</taxon>
    </lineage>
</organism>
<accession>A0ABC9XBW5</accession>
<dbReference type="AlphaFoldDB" id="A0ABC9XBW5"/>
<gene>
    <name evidence="2" type="ORF">GRJ2_001982300</name>
</gene>
<dbReference type="Proteomes" id="UP001623348">
    <property type="component" value="Unassembled WGS sequence"/>
</dbReference>
<name>A0ABC9XBW5_GRUJA</name>
<keyword evidence="3" id="KW-1185">Reference proteome</keyword>
<reference evidence="2 3" key="1">
    <citation type="submission" date="2024-06" db="EMBL/GenBank/DDBJ databases">
        <title>The draft genome of Grus japonensis, version 3.</title>
        <authorList>
            <person name="Nabeshima K."/>
            <person name="Suzuki S."/>
            <person name="Onuma M."/>
        </authorList>
    </citation>
    <scope>NUCLEOTIDE SEQUENCE [LARGE SCALE GENOMIC DNA]</scope>
    <source>
        <strain evidence="2 3">451A</strain>
    </source>
</reference>
<evidence type="ECO:0000256" key="1">
    <source>
        <dbReference type="SAM" id="MobiDB-lite"/>
    </source>
</evidence>